<organism evidence="2 3">
    <name type="scientific">Pasteurella multocida</name>
    <dbReference type="NCBI Taxonomy" id="747"/>
    <lineage>
        <taxon>Bacteria</taxon>
        <taxon>Pseudomonadati</taxon>
        <taxon>Pseudomonadota</taxon>
        <taxon>Gammaproteobacteria</taxon>
        <taxon>Pasteurellales</taxon>
        <taxon>Pasteurellaceae</taxon>
        <taxon>Pasteurella</taxon>
    </lineage>
</organism>
<dbReference type="AlphaFoldDB" id="A0A849CKI2"/>
<name>A0A849CKI2_PASMD</name>
<gene>
    <name evidence="2" type="ORF">C2800_04925</name>
</gene>
<comment type="caution">
    <text evidence="2">The sequence shown here is derived from an EMBL/GenBank/DDBJ whole genome shotgun (WGS) entry which is preliminary data.</text>
</comment>
<dbReference type="SUPFAM" id="SSF47413">
    <property type="entry name" value="lambda repressor-like DNA-binding domains"/>
    <property type="match status" value="1"/>
</dbReference>
<dbReference type="Pfam" id="PF01381">
    <property type="entry name" value="HTH_3"/>
    <property type="match status" value="1"/>
</dbReference>
<dbReference type="PROSITE" id="PS50943">
    <property type="entry name" value="HTH_CROC1"/>
    <property type="match status" value="1"/>
</dbReference>
<dbReference type="RefSeq" id="WP_014391094.1">
    <property type="nucleotide sequence ID" value="NZ_CP030096.1"/>
</dbReference>
<protein>
    <submittedName>
        <fullName evidence="2">XRE family transcriptional regulator</fullName>
    </submittedName>
</protein>
<evidence type="ECO:0000313" key="3">
    <source>
        <dbReference type="Proteomes" id="UP000540079"/>
    </source>
</evidence>
<dbReference type="GO" id="GO:0003677">
    <property type="term" value="F:DNA binding"/>
    <property type="evidence" value="ECO:0007669"/>
    <property type="project" value="InterPro"/>
</dbReference>
<dbReference type="InterPro" id="IPR001387">
    <property type="entry name" value="Cro/C1-type_HTH"/>
</dbReference>
<dbReference type="SMART" id="SM00530">
    <property type="entry name" value="HTH_XRE"/>
    <property type="match status" value="1"/>
</dbReference>
<dbReference type="Gene3D" id="1.10.260.40">
    <property type="entry name" value="lambda repressor-like DNA-binding domains"/>
    <property type="match status" value="1"/>
</dbReference>
<accession>A0A849CKI2</accession>
<feature type="domain" description="HTH cro/C1-type" evidence="1">
    <location>
        <begin position="4"/>
        <end position="63"/>
    </location>
</feature>
<sequence length="68" mass="7597">MNKISEYRKATNLTQGEFAQQINLTQGALGHYESGRRTPDLKTARKIVMALNRNGVACSLDDVFLVQN</sequence>
<evidence type="ECO:0000259" key="1">
    <source>
        <dbReference type="PROSITE" id="PS50943"/>
    </source>
</evidence>
<dbReference type="InterPro" id="IPR010982">
    <property type="entry name" value="Lambda_DNA-bd_dom_sf"/>
</dbReference>
<dbReference type="CDD" id="cd00093">
    <property type="entry name" value="HTH_XRE"/>
    <property type="match status" value="1"/>
</dbReference>
<evidence type="ECO:0000313" key="2">
    <source>
        <dbReference type="EMBL" id="NNI78766.1"/>
    </source>
</evidence>
<reference evidence="2 3" key="1">
    <citation type="journal article" date="2018" name="Front. Microbiol.">
        <title>Genetic and Phylogenetic Characteristics of Pasteurella multocida Isolates From Different Host Species.</title>
        <authorList>
            <person name="Peng Z."/>
            <person name="Liang W."/>
            <person name="Wang F."/>
            <person name="Xu Z."/>
            <person name="Xie Z."/>
            <person name="Lian Z."/>
            <person name="Hua L."/>
            <person name="Zhou R."/>
            <person name="Chen H."/>
            <person name="Wu B."/>
        </authorList>
    </citation>
    <scope>NUCLEOTIDE SEQUENCE [LARGE SCALE GENOMIC DNA]</scope>
    <source>
        <strain evidence="2 3">HNA06</strain>
    </source>
</reference>
<proteinExistence type="predicted"/>
<dbReference type="Proteomes" id="UP000540079">
    <property type="component" value="Unassembled WGS sequence"/>
</dbReference>
<dbReference type="EMBL" id="PPVL01000004">
    <property type="protein sequence ID" value="NNI78766.1"/>
    <property type="molecule type" value="Genomic_DNA"/>
</dbReference>